<dbReference type="PANTHER" id="PTHR47964:SF1">
    <property type="entry name" value="ATP-DEPENDENT DNA HELICASE HOMOLOG RECG, CHLOROPLASTIC"/>
    <property type="match status" value="1"/>
</dbReference>
<name>A0A919F5I7_9XANT</name>
<keyword evidence="19" id="KW-1185">Reference proteome</keyword>
<dbReference type="InterPro" id="IPR001650">
    <property type="entry name" value="Helicase_C-like"/>
</dbReference>
<dbReference type="Pfam" id="PF19833">
    <property type="entry name" value="RecG_dom3_C"/>
    <property type="match status" value="1"/>
</dbReference>
<keyword evidence="8" id="KW-0238">DNA-binding</keyword>
<dbReference type="GO" id="GO:0006281">
    <property type="term" value="P:DNA repair"/>
    <property type="evidence" value="ECO:0007669"/>
    <property type="project" value="UniProtKB-UniRule"/>
</dbReference>
<dbReference type="RefSeq" id="WP_434028461.1">
    <property type="nucleotide sequence ID" value="NZ_BNBA01000002.1"/>
</dbReference>
<dbReference type="FunFam" id="3.40.50.300:FF:000391">
    <property type="entry name" value="ATP-dependent DNA helicase RecG"/>
    <property type="match status" value="1"/>
</dbReference>
<gene>
    <name evidence="18" type="primary">recG</name>
    <name evidence="18" type="ORF">GCM10009090_04340</name>
</gene>
<dbReference type="GO" id="GO:0043138">
    <property type="term" value="F:3'-5' DNA helicase activity"/>
    <property type="evidence" value="ECO:0007669"/>
    <property type="project" value="UniProtKB-EC"/>
</dbReference>
<dbReference type="InterPro" id="IPR004609">
    <property type="entry name" value="ATP-dep_DNA_helicase_RecG"/>
</dbReference>
<keyword evidence="6 15" id="KW-0347">Helicase</keyword>
<comment type="similarity">
    <text evidence="1 15">Belongs to the helicase family. RecG subfamily.</text>
</comment>
<reference evidence="18" key="1">
    <citation type="journal article" date="2014" name="Int. J. Syst. Evol. Microbiol.">
        <title>Complete genome sequence of Corynebacterium casei LMG S-19264T (=DSM 44701T), isolated from a smear-ripened cheese.</title>
        <authorList>
            <consortium name="US DOE Joint Genome Institute (JGI-PGF)"/>
            <person name="Walter F."/>
            <person name="Albersmeier A."/>
            <person name="Kalinowski J."/>
            <person name="Ruckert C."/>
        </authorList>
    </citation>
    <scope>NUCLEOTIDE SEQUENCE</scope>
    <source>
        <strain evidence="18">JCM 13306</strain>
    </source>
</reference>
<dbReference type="NCBIfam" id="NF008163">
    <property type="entry name" value="PRK10917.1-1"/>
    <property type="match status" value="1"/>
</dbReference>
<dbReference type="NCBIfam" id="TIGR00643">
    <property type="entry name" value="recG"/>
    <property type="match status" value="1"/>
</dbReference>
<evidence type="ECO:0000256" key="13">
    <source>
        <dbReference type="ARBA" id="ARBA00034808"/>
    </source>
</evidence>
<dbReference type="SMART" id="SM00487">
    <property type="entry name" value="DEXDc"/>
    <property type="match status" value="1"/>
</dbReference>
<dbReference type="InterPro" id="IPR045562">
    <property type="entry name" value="RecG_dom3_C"/>
</dbReference>
<dbReference type="GO" id="GO:0016787">
    <property type="term" value="F:hydrolase activity"/>
    <property type="evidence" value="ECO:0007669"/>
    <property type="project" value="UniProtKB-KW"/>
</dbReference>
<evidence type="ECO:0000259" key="16">
    <source>
        <dbReference type="PROSITE" id="PS51192"/>
    </source>
</evidence>
<comment type="catalytic activity">
    <reaction evidence="14 15">
        <text>ATP + H2O = ADP + phosphate + H(+)</text>
        <dbReference type="Rhea" id="RHEA:13065"/>
        <dbReference type="ChEBI" id="CHEBI:15377"/>
        <dbReference type="ChEBI" id="CHEBI:15378"/>
        <dbReference type="ChEBI" id="CHEBI:30616"/>
        <dbReference type="ChEBI" id="CHEBI:43474"/>
        <dbReference type="ChEBI" id="CHEBI:456216"/>
        <dbReference type="EC" id="5.6.2.4"/>
    </reaction>
</comment>
<feature type="domain" description="Helicase ATP-binding" evidence="16">
    <location>
        <begin position="294"/>
        <end position="459"/>
    </location>
</feature>
<dbReference type="InterPro" id="IPR014001">
    <property type="entry name" value="Helicase_ATP-bd"/>
</dbReference>
<evidence type="ECO:0000313" key="18">
    <source>
        <dbReference type="EMBL" id="GHH47617.1"/>
    </source>
</evidence>
<dbReference type="InterPro" id="IPR033454">
    <property type="entry name" value="RecG_wedge"/>
</dbReference>
<evidence type="ECO:0000259" key="17">
    <source>
        <dbReference type="PROSITE" id="PS51194"/>
    </source>
</evidence>
<keyword evidence="11" id="KW-0413">Isomerase</keyword>
<dbReference type="PROSITE" id="PS51194">
    <property type="entry name" value="HELICASE_CTER"/>
    <property type="match status" value="1"/>
</dbReference>
<dbReference type="GO" id="GO:0003677">
    <property type="term" value="F:DNA binding"/>
    <property type="evidence" value="ECO:0007669"/>
    <property type="project" value="UniProtKB-KW"/>
</dbReference>
<comment type="catalytic activity">
    <reaction evidence="12 15">
        <text>Couples ATP hydrolysis with the unwinding of duplex DNA by translocating in the 3'-5' direction.</text>
        <dbReference type="EC" id="5.6.2.4"/>
    </reaction>
</comment>
<evidence type="ECO:0000256" key="5">
    <source>
        <dbReference type="ARBA" id="ARBA00022801"/>
    </source>
</evidence>
<evidence type="ECO:0000256" key="8">
    <source>
        <dbReference type="ARBA" id="ARBA00023125"/>
    </source>
</evidence>
<evidence type="ECO:0000313" key="19">
    <source>
        <dbReference type="Proteomes" id="UP000623958"/>
    </source>
</evidence>
<dbReference type="EMBL" id="BNBA01000002">
    <property type="protein sequence ID" value="GHH47617.1"/>
    <property type="molecule type" value="Genomic_DNA"/>
</dbReference>
<protein>
    <recommendedName>
        <fullName evidence="2 15">ATP-dependent DNA helicase RecG</fullName>
        <ecNumber evidence="13 15">5.6.2.4</ecNumber>
    </recommendedName>
</protein>
<dbReference type="NCBIfam" id="NF008166">
    <property type="entry name" value="PRK10917.1-4"/>
    <property type="match status" value="1"/>
</dbReference>
<dbReference type="Proteomes" id="UP000623958">
    <property type="component" value="Unassembled WGS sequence"/>
</dbReference>
<dbReference type="NCBIfam" id="NF008165">
    <property type="entry name" value="PRK10917.1-3"/>
    <property type="match status" value="1"/>
</dbReference>
<dbReference type="GO" id="GO:0005524">
    <property type="term" value="F:ATP binding"/>
    <property type="evidence" value="ECO:0007669"/>
    <property type="project" value="UniProtKB-KW"/>
</dbReference>
<dbReference type="CDD" id="cd17992">
    <property type="entry name" value="DEXHc_RecG"/>
    <property type="match status" value="1"/>
</dbReference>
<evidence type="ECO:0000256" key="15">
    <source>
        <dbReference type="RuleBase" id="RU363016"/>
    </source>
</evidence>
<dbReference type="SUPFAM" id="SSF50249">
    <property type="entry name" value="Nucleic acid-binding proteins"/>
    <property type="match status" value="1"/>
</dbReference>
<evidence type="ECO:0000256" key="12">
    <source>
        <dbReference type="ARBA" id="ARBA00034617"/>
    </source>
</evidence>
<dbReference type="GO" id="GO:0006310">
    <property type="term" value="P:DNA recombination"/>
    <property type="evidence" value="ECO:0007669"/>
    <property type="project" value="UniProtKB-UniRule"/>
</dbReference>
<reference evidence="18" key="2">
    <citation type="submission" date="2020-09" db="EMBL/GenBank/DDBJ databases">
        <authorList>
            <person name="Sun Q."/>
            <person name="Ohkuma M."/>
        </authorList>
    </citation>
    <scope>NUCLEOTIDE SEQUENCE</scope>
    <source>
        <strain evidence="18">JCM 13306</strain>
    </source>
</reference>
<keyword evidence="5 15" id="KW-0378">Hydrolase</keyword>
<evidence type="ECO:0000256" key="14">
    <source>
        <dbReference type="ARBA" id="ARBA00048988"/>
    </source>
</evidence>
<feature type="domain" description="Helicase C-terminal" evidence="17">
    <location>
        <begin position="482"/>
        <end position="656"/>
    </location>
</feature>
<dbReference type="PROSITE" id="PS51192">
    <property type="entry name" value="HELICASE_ATP_BIND_1"/>
    <property type="match status" value="1"/>
</dbReference>
<dbReference type="InterPro" id="IPR012340">
    <property type="entry name" value="NA-bd_OB-fold"/>
</dbReference>
<accession>A0A919F5I7</accession>
<sequence length="721" mass="77576">MPRARAPSPNLAAAGDAALTVLPGVGAKVAEKLAARGIATLQDLWLHLPLRYEDRTRITPIAQLQAGVPAQVEGRVEAVERGFRYRPMLRVALADDSRSTLVLRFFHFRAAQVAQFAPGARVRAFGTPKPGQYGWEIVHPSYRVLGADEQPGLGDTLDPVYPAIEGVGPASLRKLIGMALERLPDSASLELLPPDWLARQHLPSLRDAVLTMHKPPLGSDTGALLAGKHPAQQRLAIEELLAHQLSLRRQRIALQRHAASALDGRGALVRELLRTLPFRLTGAQQRVFEQIRADLARPSPMLRLVQGDVGSGKTVVAALAALLAVEQGKQVALAAPTELLAEQHLANLRTWLEPLGVRVVWLAGKVTGKARAAVLAQVASGEAQVVVGTHALMQEAVVFDDLALAIVDEQHRFGVHQRLALRDKGAATGRVPHQLVMTATPIPRTLAMSAYADLDVSAIDELPPGRTPVQTLVLSAERRPELVERIRAACAEGRQVYWVCTLIEEADEPAKTATGPARAGGRPANGIEAQAAQATYEALSAQLPGLKVGLVHGRMKAAEKQQVMQAFKQGEIGLLVATTVIEVGVDVPNASLMVIENAERLGLAQLHQLRGRVGRGATASSCVLLYQAPLSAMARQRLETMRQTSDGFVIAEKDLELRGPGELLGTRQTGLASFRVADLARDAALLPRVQRLAEDLLRDRPDIADRLVARWIGGAVRYAAA</sequence>
<dbReference type="CDD" id="cd04488">
    <property type="entry name" value="RecG_wedge_OBF"/>
    <property type="match status" value="1"/>
</dbReference>
<dbReference type="InterPro" id="IPR011545">
    <property type="entry name" value="DEAD/DEAH_box_helicase_dom"/>
</dbReference>
<keyword evidence="3 15" id="KW-0547">Nucleotide-binding</keyword>
<evidence type="ECO:0000256" key="7">
    <source>
        <dbReference type="ARBA" id="ARBA00022840"/>
    </source>
</evidence>
<evidence type="ECO:0000256" key="2">
    <source>
        <dbReference type="ARBA" id="ARBA00017846"/>
    </source>
</evidence>
<evidence type="ECO:0000256" key="9">
    <source>
        <dbReference type="ARBA" id="ARBA00023172"/>
    </source>
</evidence>
<dbReference type="Pfam" id="PF00270">
    <property type="entry name" value="DEAD"/>
    <property type="match status" value="1"/>
</dbReference>
<keyword evidence="10 15" id="KW-0234">DNA repair</keyword>
<proteinExistence type="inferred from homology"/>
<keyword evidence="4 15" id="KW-0227">DNA damage</keyword>
<organism evidence="18 19">
    <name type="scientific">Xanthomonas boreopolis</name>
    <dbReference type="NCBI Taxonomy" id="86183"/>
    <lineage>
        <taxon>Bacteria</taxon>
        <taxon>Pseudomonadati</taxon>
        <taxon>Pseudomonadota</taxon>
        <taxon>Gammaproteobacteria</taxon>
        <taxon>Lysobacterales</taxon>
        <taxon>Lysobacteraceae</taxon>
        <taxon>Xanthomonas</taxon>
    </lineage>
</organism>
<dbReference type="Pfam" id="PF17191">
    <property type="entry name" value="RecG_wedge"/>
    <property type="match status" value="1"/>
</dbReference>
<comment type="function">
    <text evidence="15">Plays a critical role in recombination and DNA repair. Helps process Holliday junction intermediates to mature products by catalyzing branch migration. Has replication fork regression activity, unwinds stalled or blocked replication forks to make a HJ that can be resolved. Has a DNA unwinding activity characteristic of a DNA helicase with 3'-5' polarity.</text>
</comment>
<dbReference type="Gene3D" id="3.40.50.300">
    <property type="entry name" value="P-loop containing nucleotide triphosphate hydrolases"/>
    <property type="match status" value="2"/>
</dbReference>
<dbReference type="SUPFAM" id="SSF52540">
    <property type="entry name" value="P-loop containing nucleoside triphosphate hydrolases"/>
    <property type="match status" value="2"/>
</dbReference>
<evidence type="ECO:0000256" key="1">
    <source>
        <dbReference type="ARBA" id="ARBA00007504"/>
    </source>
</evidence>
<evidence type="ECO:0000256" key="11">
    <source>
        <dbReference type="ARBA" id="ARBA00023235"/>
    </source>
</evidence>
<dbReference type="SMART" id="SM00490">
    <property type="entry name" value="HELICc"/>
    <property type="match status" value="1"/>
</dbReference>
<evidence type="ECO:0000256" key="10">
    <source>
        <dbReference type="ARBA" id="ARBA00023204"/>
    </source>
</evidence>
<keyword evidence="7 15" id="KW-0067">ATP-binding</keyword>
<evidence type="ECO:0000256" key="4">
    <source>
        <dbReference type="ARBA" id="ARBA00022763"/>
    </source>
</evidence>
<dbReference type="InterPro" id="IPR027417">
    <property type="entry name" value="P-loop_NTPase"/>
</dbReference>
<dbReference type="InterPro" id="IPR047112">
    <property type="entry name" value="RecG/Mfd"/>
</dbReference>
<dbReference type="NCBIfam" id="NF008168">
    <property type="entry name" value="PRK10917.2-2"/>
    <property type="match status" value="1"/>
</dbReference>
<dbReference type="AlphaFoldDB" id="A0A919F5I7"/>
<keyword evidence="9 15" id="KW-0233">DNA recombination</keyword>
<dbReference type="Pfam" id="PF00271">
    <property type="entry name" value="Helicase_C"/>
    <property type="match status" value="1"/>
</dbReference>
<evidence type="ECO:0000256" key="3">
    <source>
        <dbReference type="ARBA" id="ARBA00022741"/>
    </source>
</evidence>
<dbReference type="Gene3D" id="2.40.50.140">
    <property type="entry name" value="Nucleic acid-binding proteins"/>
    <property type="match status" value="1"/>
</dbReference>
<dbReference type="PANTHER" id="PTHR47964">
    <property type="entry name" value="ATP-DEPENDENT DNA HELICASE HOMOLOG RECG, CHLOROPLASTIC"/>
    <property type="match status" value="1"/>
</dbReference>
<dbReference type="EC" id="5.6.2.4" evidence="13 15"/>
<evidence type="ECO:0000256" key="6">
    <source>
        <dbReference type="ARBA" id="ARBA00022806"/>
    </source>
</evidence>
<comment type="caution">
    <text evidence="18">The sequence shown here is derived from an EMBL/GenBank/DDBJ whole genome shotgun (WGS) entry which is preliminary data.</text>
</comment>